<evidence type="ECO:0008006" key="3">
    <source>
        <dbReference type="Google" id="ProtNLM"/>
    </source>
</evidence>
<dbReference type="AlphaFoldDB" id="A0A2P8FCH6"/>
<sequence length="294" mass="33562">MVDDAEWQLVLILWGTKYGVGEVNHLIETVRASASRPFRTVLITDRERQGLETGVVQRRFPDFFLREEMRGGGCQAKLVMYEAGVVPDDLPAIFMDIDTVVFGDMARFLDLPKSDKAVVLFQSAVLPIGPLGRLAWRMTDKRKYARGNSSIVVFHPRECGHIAQTFRKLQAEHGDFGVRPMIADERFMSWCAQEHLQAIPRRMAVKFPTEFMLHWPWLIRLRAAMPWVRARWAGLIAVTLPGVEVKRQVLLEMEEGGEVVDRKGRKLIWSEKAIGPMKARLIAYYTALVAREGD</sequence>
<keyword evidence="2" id="KW-1185">Reference proteome</keyword>
<name>A0A2P8FCH6_9RHOB</name>
<dbReference type="InterPro" id="IPR029044">
    <property type="entry name" value="Nucleotide-diphossugar_trans"/>
</dbReference>
<comment type="caution">
    <text evidence="1">The sequence shown here is derived from an EMBL/GenBank/DDBJ whole genome shotgun (WGS) entry which is preliminary data.</text>
</comment>
<dbReference type="SUPFAM" id="SSF53448">
    <property type="entry name" value="Nucleotide-diphospho-sugar transferases"/>
    <property type="match status" value="1"/>
</dbReference>
<evidence type="ECO:0000313" key="1">
    <source>
        <dbReference type="EMBL" id="PSL19441.1"/>
    </source>
</evidence>
<accession>A0A2P8FCH6</accession>
<gene>
    <name evidence="1" type="ORF">CLV88_106154</name>
</gene>
<organism evidence="1 2">
    <name type="scientific">Shimia abyssi</name>
    <dbReference type="NCBI Taxonomy" id="1662395"/>
    <lineage>
        <taxon>Bacteria</taxon>
        <taxon>Pseudomonadati</taxon>
        <taxon>Pseudomonadota</taxon>
        <taxon>Alphaproteobacteria</taxon>
        <taxon>Rhodobacterales</taxon>
        <taxon>Roseobacteraceae</taxon>
    </lineage>
</organism>
<dbReference type="EMBL" id="PYGJ01000006">
    <property type="protein sequence ID" value="PSL19441.1"/>
    <property type="molecule type" value="Genomic_DNA"/>
</dbReference>
<protein>
    <recommendedName>
        <fullName evidence="3">Glycosyl transferase family 2</fullName>
    </recommendedName>
</protein>
<evidence type="ECO:0000313" key="2">
    <source>
        <dbReference type="Proteomes" id="UP000240418"/>
    </source>
</evidence>
<proteinExistence type="predicted"/>
<dbReference type="Proteomes" id="UP000240418">
    <property type="component" value="Unassembled WGS sequence"/>
</dbReference>
<reference evidence="1 2" key="1">
    <citation type="submission" date="2018-03" db="EMBL/GenBank/DDBJ databases">
        <title>Genomic Encyclopedia of Archaeal and Bacterial Type Strains, Phase II (KMG-II): from individual species to whole genera.</title>
        <authorList>
            <person name="Goeker M."/>
        </authorList>
    </citation>
    <scope>NUCLEOTIDE SEQUENCE [LARGE SCALE GENOMIC DNA]</scope>
    <source>
        <strain evidence="1 2">DSM 100673</strain>
    </source>
</reference>